<dbReference type="AlphaFoldDB" id="A0A9P6UCS7"/>
<gene>
    <name evidence="1" type="ORF">BGZ97_010338</name>
</gene>
<proteinExistence type="predicted"/>
<feature type="non-terminal residue" evidence="1">
    <location>
        <position position="74"/>
    </location>
</feature>
<dbReference type="EMBL" id="JAAAIN010005286">
    <property type="protein sequence ID" value="KAG0275260.1"/>
    <property type="molecule type" value="Genomic_DNA"/>
</dbReference>
<accession>A0A9P6UCS7</accession>
<reference evidence="1" key="1">
    <citation type="journal article" date="2020" name="Fungal Divers.">
        <title>Resolving the Mortierellaceae phylogeny through synthesis of multi-gene phylogenetics and phylogenomics.</title>
        <authorList>
            <person name="Vandepol N."/>
            <person name="Liber J."/>
            <person name="Desiro A."/>
            <person name="Na H."/>
            <person name="Kennedy M."/>
            <person name="Barry K."/>
            <person name="Grigoriev I.V."/>
            <person name="Miller A.N."/>
            <person name="O'Donnell K."/>
            <person name="Stajich J.E."/>
            <person name="Bonito G."/>
        </authorList>
    </citation>
    <scope>NUCLEOTIDE SEQUENCE</scope>
    <source>
        <strain evidence="1">NVP60</strain>
    </source>
</reference>
<sequence length="74" mass="8276">MLLGFIGLEVDRTYSFASLSSSAHELQDVDMKDMDMDSLSAPHGTILPVVDTKDLYIRAAYKDLYDTILATFEN</sequence>
<dbReference type="OrthoDB" id="19861at2759"/>
<dbReference type="Proteomes" id="UP000823405">
    <property type="component" value="Unassembled WGS sequence"/>
</dbReference>
<evidence type="ECO:0000313" key="1">
    <source>
        <dbReference type="EMBL" id="KAG0275260.1"/>
    </source>
</evidence>
<organism evidence="1 2">
    <name type="scientific">Linnemannia gamsii</name>
    <dbReference type="NCBI Taxonomy" id="64522"/>
    <lineage>
        <taxon>Eukaryota</taxon>
        <taxon>Fungi</taxon>
        <taxon>Fungi incertae sedis</taxon>
        <taxon>Mucoromycota</taxon>
        <taxon>Mortierellomycotina</taxon>
        <taxon>Mortierellomycetes</taxon>
        <taxon>Mortierellales</taxon>
        <taxon>Mortierellaceae</taxon>
        <taxon>Linnemannia</taxon>
    </lineage>
</organism>
<protein>
    <submittedName>
        <fullName evidence="1">Uncharacterized protein</fullName>
    </submittedName>
</protein>
<evidence type="ECO:0000313" key="2">
    <source>
        <dbReference type="Proteomes" id="UP000823405"/>
    </source>
</evidence>
<name>A0A9P6UCS7_9FUNG</name>
<keyword evidence="2" id="KW-1185">Reference proteome</keyword>
<comment type="caution">
    <text evidence="1">The sequence shown here is derived from an EMBL/GenBank/DDBJ whole genome shotgun (WGS) entry which is preliminary data.</text>
</comment>